<dbReference type="InterPro" id="IPR014729">
    <property type="entry name" value="Rossmann-like_a/b/a_fold"/>
</dbReference>
<name>L0HJF9_METFS</name>
<evidence type="ECO:0000259" key="1">
    <source>
        <dbReference type="Pfam" id="PF02540"/>
    </source>
</evidence>
<dbReference type="NCBIfam" id="TIGR00268">
    <property type="entry name" value="ATP-dependent sacrificial sulfur transferase LarE"/>
    <property type="match status" value="1"/>
</dbReference>
<dbReference type="AlphaFoldDB" id="L0HJF9"/>
<evidence type="ECO:0000313" key="3">
    <source>
        <dbReference type="Proteomes" id="UP000010824"/>
    </source>
</evidence>
<dbReference type="Pfam" id="PF02540">
    <property type="entry name" value="NAD_synthase"/>
    <property type="match status" value="1"/>
</dbReference>
<dbReference type="Proteomes" id="UP000010824">
    <property type="component" value="Chromosome"/>
</dbReference>
<dbReference type="HOGENOM" id="CLU_061181_2_0_2"/>
<protein>
    <submittedName>
        <fullName evidence="2">TIGR00268 family protein</fullName>
    </submittedName>
</protein>
<evidence type="ECO:0000313" key="2">
    <source>
        <dbReference type="EMBL" id="AGB03453.1"/>
    </source>
</evidence>
<dbReference type="OrthoDB" id="61764at2157"/>
<dbReference type="InParanoid" id="L0HJF9"/>
<gene>
    <name evidence="2" type="ordered locus">Metfor_2454</name>
</gene>
<proteinExistence type="predicted"/>
<dbReference type="GO" id="GO:0006163">
    <property type="term" value="P:purine nucleotide metabolic process"/>
    <property type="evidence" value="ECO:0007669"/>
    <property type="project" value="UniProtKB-ARBA"/>
</dbReference>
<keyword evidence="3" id="KW-1185">Reference proteome</keyword>
<dbReference type="PIRSF" id="PIRSF006661">
    <property type="entry name" value="PP-lp_UCP006661"/>
    <property type="match status" value="1"/>
</dbReference>
<dbReference type="EMBL" id="CP003167">
    <property type="protein sequence ID" value="AGB03453.1"/>
    <property type="molecule type" value="Genomic_DNA"/>
</dbReference>
<feature type="domain" description="NAD/GMP synthase" evidence="1">
    <location>
        <begin position="12"/>
        <end position="109"/>
    </location>
</feature>
<dbReference type="GeneID" id="14309846"/>
<dbReference type="Gene3D" id="3.40.50.620">
    <property type="entry name" value="HUPs"/>
    <property type="match status" value="1"/>
</dbReference>
<dbReference type="RefSeq" id="WP_015286415.1">
    <property type="nucleotide sequence ID" value="NC_019943.1"/>
</dbReference>
<dbReference type="SUPFAM" id="SSF52402">
    <property type="entry name" value="Adenine nucleotide alpha hydrolases-like"/>
    <property type="match status" value="1"/>
</dbReference>
<accession>L0HJF9</accession>
<dbReference type="InterPro" id="IPR052188">
    <property type="entry name" value="Ni-pincer_cofactor_biosynth"/>
</dbReference>
<reference evidence="3" key="1">
    <citation type="submission" date="2011-12" db="EMBL/GenBank/DDBJ databases">
        <title>Complete sequence of Methanoregula formicicum SMSP.</title>
        <authorList>
            <person name="Lucas S."/>
            <person name="Han J."/>
            <person name="Lapidus A."/>
            <person name="Cheng J.-F."/>
            <person name="Goodwin L."/>
            <person name="Pitluck S."/>
            <person name="Peters L."/>
            <person name="Ovchinnikova G."/>
            <person name="Teshima H."/>
            <person name="Detter J.C."/>
            <person name="Han C."/>
            <person name="Tapia R."/>
            <person name="Land M."/>
            <person name="Hauser L."/>
            <person name="Kyrpides N."/>
            <person name="Ivanova N."/>
            <person name="Pagani I."/>
            <person name="Imachi H."/>
            <person name="Tamaki H."/>
            <person name="Sekiguchi Y."/>
            <person name="Kamagata Y."/>
            <person name="Cadillo-Quiroz H."/>
            <person name="Zinder S."/>
            <person name="Liu W.-T."/>
            <person name="Woyke T."/>
        </authorList>
    </citation>
    <scope>NUCLEOTIDE SEQUENCE [LARGE SCALE GENOMIC DNA]</scope>
    <source>
        <strain evidence="3">DSM 22288 / NBRC 105244 / SMSP</strain>
    </source>
</reference>
<dbReference type="eggNOG" id="arCOG00043">
    <property type="taxonomic scope" value="Archaea"/>
</dbReference>
<dbReference type="PANTHER" id="PTHR43169">
    <property type="entry name" value="EXSB FAMILY PROTEIN"/>
    <property type="match status" value="1"/>
</dbReference>
<reference evidence="2 3" key="2">
    <citation type="journal article" date="2014" name="Genome Announc.">
        <title>Complete Genome Sequence of Methanoregula formicica SMSPT, a Mesophilic Hydrogenotrophic Methanogen Isolated from a Methanogenic Upflow Anaerobic Sludge Blanket Reactor.</title>
        <authorList>
            <person name="Yamamoto K."/>
            <person name="Tamaki H."/>
            <person name="Cadillo-Quiroz H."/>
            <person name="Imachi H."/>
            <person name="Kyrpides N."/>
            <person name="Woyke T."/>
            <person name="Goodwin L."/>
            <person name="Zinder S.H."/>
            <person name="Kamagata Y."/>
            <person name="Liu W.T."/>
        </authorList>
    </citation>
    <scope>NUCLEOTIDE SEQUENCE [LARGE SCALE GENOMIC DNA]</scope>
    <source>
        <strain evidence="3">DSM 22288 / NBRC 105244 / SMSP</strain>
    </source>
</reference>
<sequence length="270" mass="30053">MDITDKKSILVQSIRERGSMLVAFSGGVDSTLLAMLAKEVLGNRSWCVLLDSPVVPRKAVEQAQKIAADYGLQLETISIPQMDHEKFRKNPPDRCYHCKKISAQYLKQRAKELGFTCIADGINVSDTLEHRPGLIASSEEGIVHPFIEAGITKQDIREIARECGLPVWQKPSAACLSSRIPYGEEITFDKLRMIERAEAFLSARGFSQLRVRLHGHVARIEVLPEDIPNILSIRNDVVKSLRSIGFAYITLDLEGYRSGSMDEVLSSASL</sequence>
<dbReference type="STRING" id="593750.Metfor_2454"/>
<dbReference type="InterPro" id="IPR022310">
    <property type="entry name" value="NAD/GMP_synthase"/>
</dbReference>
<dbReference type="KEGG" id="mfo:Metfor_2454"/>
<dbReference type="InterPro" id="IPR005232">
    <property type="entry name" value="LarE"/>
</dbReference>
<dbReference type="GO" id="GO:0016783">
    <property type="term" value="F:sulfurtransferase activity"/>
    <property type="evidence" value="ECO:0007669"/>
    <property type="project" value="InterPro"/>
</dbReference>
<organism evidence="2 3">
    <name type="scientific">Methanoregula formicica (strain DSM 22288 / NBRC 105244 / SMSP)</name>
    <dbReference type="NCBI Taxonomy" id="593750"/>
    <lineage>
        <taxon>Archaea</taxon>
        <taxon>Methanobacteriati</taxon>
        <taxon>Methanobacteriota</taxon>
        <taxon>Stenosarchaea group</taxon>
        <taxon>Methanomicrobia</taxon>
        <taxon>Methanomicrobiales</taxon>
        <taxon>Methanoregulaceae</taxon>
        <taxon>Methanoregula</taxon>
    </lineage>
</organism>
<dbReference type="CDD" id="cd01990">
    <property type="entry name" value="LarE-like"/>
    <property type="match status" value="1"/>
</dbReference>
<dbReference type="PANTHER" id="PTHR43169:SF2">
    <property type="entry name" value="NAD_GMP SYNTHASE DOMAIN-CONTAINING PROTEIN"/>
    <property type="match status" value="1"/>
</dbReference>